<reference evidence="2" key="1">
    <citation type="submission" date="2023-03" db="EMBL/GenBank/DDBJ databases">
        <title>Mating type loci evolution in Malassezia.</title>
        <authorList>
            <person name="Coelho M.A."/>
        </authorList>
    </citation>
    <scope>NUCLEOTIDE SEQUENCE</scope>
    <source>
        <strain evidence="2">CBS 12830</strain>
    </source>
</reference>
<accession>A0AAF0EFX8</accession>
<dbReference type="Proteomes" id="UP001214415">
    <property type="component" value="Chromosome 7"/>
</dbReference>
<gene>
    <name evidence="2" type="ORF">MEQU1_003412</name>
</gene>
<keyword evidence="1" id="KW-0677">Repeat</keyword>
<dbReference type="PANTHER" id="PTHR23049">
    <property type="entry name" value="MYOSIN REGULATORY LIGHT CHAIN 2"/>
    <property type="match status" value="1"/>
</dbReference>
<dbReference type="SUPFAM" id="SSF47473">
    <property type="entry name" value="EF-hand"/>
    <property type="match status" value="1"/>
</dbReference>
<organism evidence="2 3">
    <name type="scientific">Malassezia equina</name>
    <dbReference type="NCBI Taxonomy" id="1381935"/>
    <lineage>
        <taxon>Eukaryota</taxon>
        <taxon>Fungi</taxon>
        <taxon>Dikarya</taxon>
        <taxon>Basidiomycota</taxon>
        <taxon>Ustilaginomycotina</taxon>
        <taxon>Malasseziomycetes</taxon>
        <taxon>Malasseziales</taxon>
        <taxon>Malasseziaceae</taxon>
        <taxon>Malassezia</taxon>
    </lineage>
</organism>
<sequence length="153" mass="16719">MGEANPLASLSPLQIKQLQRVFYSLDKNVDGRVSEADVAEVLRHLGSTDAEAEAHACFAHAPASLEMMSFLTQISRSLAPVGDAHSLAEAFASFDEKDEGMIDISVLHEILGHDPALISAWEVPAFMDRTQKRFDYRKLITTLGMGSWSDVSA</sequence>
<dbReference type="InterPro" id="IPR011992">
    <property type="entry name" value="EF-hand-dom_pair"/>
</dbReference>
<evidence type="ECO:0000313" key="3">
    <source>
        <dbReference type="Proteomes" id="UP001214415"/>
    </source>
</evidence>
<dbReference type="AlphaFoldDB" id="A0AAF0EFX8"/>
<proteinExistence type="predicted"/>
<dbReference type="Gene3D" id="1.10.238.10">
    <property type="entry name" value="EF-hand"/>
    <property type="match status" value="1"/>
</dbReference>
<evidence type="ECO:0000256" key="1">
    <source>
        <dbReference type="ARBA" id="ARBA00022737"/>
    </source>
</evidence>
<evidence type="ECO:0000313" key="2">
    <source>
        <dbReference type="EMBL" id="WFD24709.1"/>
    </source>
</evidence>
<dbReference type="InterPro" id="IPR050403">
    <property type="entry name" value="Myosin_RLC"/>
</dbReference>
<evidence type="ECO:0008006" key="4">
    <source>
        <dbReference type="Google" id="ProtNLM"/>
    </source>
</evidence>
<keyword evidence="3" id="KW-1185">Reference proteome</keyword>
<protein>
    <recommendedName>
        <fullName evidence="4">Calmodulin</fullName>
    </recommendedName>
</protein>
<name>A0AAF0EFX8_9BASI</name>
<dbReference type="EMBL" id="CP119906">
    <property type="protein sequence ID" value="WFD24709.1"/>
    <property type="molecule type" value="Genomic_DNA"/>
</dbReference>